<keyword evidence="1" id="KW-0472">Membrane</keyword>
<organism evidence="2 3">
    <name type="scientific">Haloarcula mannanilytica</name>
    <dbReference type="NCBI Taxonomy" id="2509225"/>
    <lineage>
        <taxon>Archaea</taxon>
        <taxon>Methanobacteriati</taxon>
        <taxon>Methanobacteriota</taxon>
        <taxon>Stenosarchaea group</taxon>
        <taxon>Halobacteria</taxon>
        <taxon>Halobacteriales</taxon>
        <taxon>Haloarculaceae</taxon>
        <taxon>Haloarcula</taxon>
    </lineage>
</organism>
<gene>
    <name evidence="2" type="ORF">Harman_00590</name>
</gene>
<evidence type="ECO:0000256" key="1">
    <source>
        <dbReference type="SAM" id="Phobius"/>
    </source>
</evidence>
<comment type="caution">
    <text evidence="2">The sequence shown here is derived from an EMBL/GenBank/DDBJ whole genome shotgun (WGS) entry which is preliminary data.</text>
</comment>
<evidence type="ECO:0000313" key="2">
    <source>
        <dbReference type="EMBL" id="GCF12124.1"/>
    </source>
</evidence>
<feature type="transmembrane region" description="Helical" evidence="1">
    <location>
        <begin position="14"/>
        <end position="36"/>
    </location>
</feature>
<dbReference type="Proteomes" id="UP000304382">
    <property type="component" value="Unassembled WGS sequence"/>
</dbReference>
<evidence type="ECO:0000313" key="3">
    <source>
        <dbReference type="Proteomes" id="UP000304382"/>
    </source>
</evidence>
<keyword evidence="1" id="KW-0812">Transmembrane</keyword>
<dbReference type="EMBL" id="BIXZ01000001">
    <property type="protein sequence ID" value="GCF12124.1"/>
    <property type="molecule type" value="Genomic_DNA"/>
</dbReference>
<name>A0A4C2ECY4_9EURY</name>
<proteinExistence type="predicted"/>
<sequence length="59" mass="6361">MATIRGGLRFSKDISIIMLLGVVYVLGLSVATLIGASKNRMPQLHAAGGKIRSRLRRPV</sequence>
<accession>A0A4C2ECY4</accession>
<protein>
    <submittedName>
        <fullName evidence="2">Uncharacterized protein</fullName>
    </submittedName>
</protein>
<dbReference type="RefSeq" id="WP_137681842.1">
    <property type="nucleotide sequence ID" value="NZ_BIXZ01000001.1"/>
</dbReference>
<keyword evidence="3" id="KW-1185">Reference proteome</keyword>
<reference evidence="2 3" key="1">
    <citation type="submission" date="2019-02" db="EMBL/GenBank/DDBJ databases">
        <title>Haloarcula mannanilyticum sp. nov., a mannan degrading haloarchaeon isolated from commercial salt.</title>
        <authorList>
            <person name="Enomoto S."/>
            <person name="Shimane Y."/>
            <person name="Kamekura M."/>
            <person name="Ito T."/>
            <person name="Moriya O."/>
            <person name="Ihara K."/>
            <person name="Takahashi-Ando N."/>
            <person name="Fukushima Y."/>
            <person name="Yoshida Y."/>
            <person name="Usama R."/>
            <person name="Takai K."/>
            <person name="Minegishi H."/>
        </authorList>
    </citation>
    <scope>NUCLEOTIDE SEQUENCE [LARGE SCALE GENOMIC DNA]</scope>
    <source>
        <strain evidence="2 3">MD130-1</strain>
    </source>
</reference>
<dbReference type="AlphaFoldDB" id="A0A4C2ECY4"/>
<keyword evidence="1" id="KW-1133">Transmembrane helix</keyword>